<dbReference type="Proteomes" id="UP001212152">
    <property type="component" value="Unassembled WGS sequence"/>
</dbReference>
<dbReference type="InterPro" id="IPR029052">
    <property type="entry name" value="Metallo-depent_PP-like"/>
</dbReference>
<dbReference type="InterPro" id="IPR004843">
    <property type="entry name" value="Calcineurin-like_PHP"/>
</dbReference>
<evidence type="ECO:0000259" key="2">
    <source>
        <dbReference type="Pfam" id="PF00149"/>
    </source>
</evidence>
<evidence type="ECO:0000256" key="1">
    <source>
        <dbReference type="SAM" id="MobiDB-lite"/>
    </source>
</evidence>
<comment type="caution">
    <text evidence="3">The sequence shown here is derived from an EMBL/GenBank/DDBJ whole genome shotgun (WGS) entry which is preliminary data.</text>
</comment>
<organism evidence="3 4">
    <name type="scientific">Geranomyces variabilis</name>
    <dbReference type="NCBI Taxonomy" id="109894"/>
    <lineage>
        <taxon>Eukaryota</taxon>
        <taxon>Fungi</taxon>
        <taxon>Fungi incertae sedis</taxon>
        <taxon>Chytridiomycota</taxon>
        <taxon>Chytridiomycota incertae sedis</taxon>
        <taxon>Chytridiomycetes</taxon>
        <taxon>Spizellomycetales</taxon>
        <taxon>Powellomycetaceae</taxon>
        <taxon>Geranomyces</taxon>
    </lineage>
</organism>
<feature type="domain" description="Calcineurin-like phosphoesterase" evidence="2">
    <location>
        <begin position="6"/>
        <end position="214"/>
    </location>
</feature>
<dbReference type="SUPFAM" id="SSF56300">
    <property type="entry name" value="Metallo-dependent phosphatases"/>
    <property type="match status" value="2"/>
</dbReference>
<evidence type="ECO:0000313" key="3">
    <source>
        <dbReference type="EMBL" id="KAJ3174741.1"/>
    </source>
</evidence>
<gene>
    <name evidence="3" type="ORF">HDU87_006990</name>
</gene>
<proteinExistence type="predicted"/>
<dbReference type="GO" id="GO:0016787">
    <property type="term" value="F:hydrolase activity"/>
    <property type="evidence" value="ECO:0007669"/>
    <property type="project" value="InterPro"/>
</dbReference>
<protein>
    <recommendedName>
        <fullName evidence="2">Calcineurin-like phosphoesterase domain-containing protein</fullName>
    </recommendedName>
</protein>
<reference evidence="3" key="1">
    <citation type="submission" date="2020-05" db="EMBL/GenBank/DDBJ databases">
        <title>Phylogenomic resolution of chytrid fungi.</title>
        <authorList>
            <person name="Stajich J.E."/>
            <person name="Amses K."/>
            <person name="Simmons R."/>
            <person name="Seto K."/>
            <person name="Myers J."/>
            <person name="Bonds A."/>
            <person name="Quandt C.A."/>
            <person name="Barry K."/>
            <person name="Liu P."/>
            <person name="Grigoriev I."/>
            <person name="Longcore J.E."/>
            <person name="James T.Y."/>
        </authorList>
    </citation>
    <scope>NUCLEOTIDE SEQUENCE</scope>
    <source>
        <strain evidence="3">JEL0379</strain>
    </source>
</reference>
<dbReference type="Pfam" id="PF00149">
    <property type="entry name" value="Metallophos"/>
    <property type="match status" value="1"/>
</dbReference>
<sequence length="387" mass="41886">MAAAVRILLAADVHSKIENVYRLGMWLQQRRITPDLTLLCGDLVNVNHNHDGFASSIPLSQQLGSSTSTVSKSLLEAAELMAKSRRKQEDEEFKLVLDGLRQISPNLLYVPGNHDPATAFPDFHPSQSLSPESPPDASELKNLPLWVRMQAQTGAVNIHKRLLRLAPNLLVAGFGGSVPETRYHDRSSTTYPGYPYSEADLANGVNRVLRSHRHALPDSALVSPIVGKFSKVPRSDAHILVTHCGPAGVGTTDINKMPHAGPTTRLEAGSYNMRDLLSSPFYQGITEPVFTRDGQLRQRPNGNVDTPATSPLATPTRSKTAKPFGGILFHAHGHSHSAWGLSHLGTIPIINPGPLRDGRFAMVTVEQGSSALASPWTVSGVEFAVLP</sequence>
<evidence type="ECO:0000313" key="4">
    <source>
        <dbReference type="Proteomes" id="UP001212152"/>
    </source>
</evidence>
<dbReference type="PANTHER" id="PTHR37523:SF1">
    <property type="entry name" value="CALCINEURIN-LIKE PHOSPHOESTERASE DOMAIN-CONTAINING PROTEIN"/>
    <property type="match status" value="1"/>
</dbReference>
<keyword evidence="4" id="KW-1185">Reference proteome</keyword>
<dbReference type="EMBL" id="JADGJQ010000061">
    <property type="protein sequence ID" value="KAJ3174741.1"/>
    <property type="molecule type" value="Genomic_DNA"/>
</dbReference>
<dbReference type="AlphaFoldDB" id="A0AAD5XQ89"/>
<name>A0AAD5XQ89_9FUNG</name>
<feature type="compositionally biased region" description="Polar residues" evidence="1">
    <location>
        <begin position="298"/>
        <end position="317"/>
    </location>
</feature>
<feature type="region of interest" description="Disordered" evidence="1">
    <location>
        <begin position="295"/>
        <end position="317"/>
    </location>
</feature>
<dbReference type="PANTHER" id="PTHR37523">
    <property type="entry name" value="METALLOPHOSPHOESTERASE"/>
    <property type="match status" value="1"/>
</dbReference>
<accession>A0AAD5XQ89</accession>